<dbReference type="RefSeq" id="WP_039123495.1">
    <property type="nucleotide sequence ID" value="NZ_CP010427.1"/>
</dbReference>
<dbReference type="OrthoDB" id="5293418at2"/>
<dbReference type="HOGENOM" id="CLU_031701_1_1_6"/>
<dbReference type="InterPro" id="IPR025738">
    <property type="entry name" value="BatD"/>
</dbReference>
<organism evidence="3 4">
    <name type="scientific">Allofrancisella guangzhouensis</name>
    <dbReference type="NCBI Taxonomy" id="594679"/>
    <lineage>
        <taxon>Bacteria</taxon>
        <taxon>Pseudomonadati</taxon>
        <taxon>Pseudomonadota</taxon>
        <taxon>Gammaproteobacteria</taxon>
        <taxon>Thiotrichales</taxon>
        <taxon>Francisellaceae</taxon>
        <taxon>Allofrancisella</taxon>
    </lineage>
</organism>
<dbReference type="PANTHER" id="PTHR40940:SF1">
    <property type="entry name" value="PROTEIN BATD"/>
    <property type="match status" value="1"/>
</dbReference>
<feature type="transmembrane region" description="Helical" evidence="1">
    <location>
        <begin position="404"/>
        <end position="424"/>
    </location>
</feature>
<dbReference type="KEGG" id="fgu:SD28_02095"/>
<dbReference type="Pfam" id="PF25607">
    <property type="entry name" value="DUF7939"/>
    <property type="match status" value="1"/>
</dbReference>
<dbReference type="PANTHER" id="PTHR40940">
    <property type="entry name" value="PROTEIN BATD-RELATED"/>
    <property type="match status" value="1"/>
</dbReference>
<dbReference type="InterPro" id="IPR057699">
    <property type="entry name" value="DUF7939"/>
</dbReference>
<evidence type="ECO:0000313" key="4">
    <source>
        <dbReference type="Proteomes" id="UP000031104"/>
    </source>
</evidence>
<dbReference type="Pfam" id="PF13584">
    <property type="entry name" value="BatD"/>
    <property type="match status" value="1"/>
</dbReference>
<evidence type="ECO:0000259" key="2">
    <source>
        <dbReference type="Pfam" id="PF25607"/>
    </source>
</evidence>
<evidence type="ECO:0000313" key="3">
    <source>
        <dbReference type="EMBL" id="AJC48526.1"/>
    </source>
</evidence>
<dbReference type="AlphaFoldDB" id="A0A0A8E8Q8"/>
<keyword evidence="1" id="KW-1133">Transmembrane helix</keyword>
<accession>A0A0A8E8Q8</accession>
<keyword evidence="4" id="KW-1185">Reference proteome</keyword>
<proteinExistence type="predicted"/>
<sequence>MRINLFKTVGFILLILFTLINISYADVSATIDRTHLEKGETAQLVLQLDNFNTKPDLSVLDKDFIVYNTSTSNKTTIINGKKSFQYEMIVTLMPNKSGNLTVPAIKIGNQTTKPIQIKVDESLSNEEETKYNDLFAIGTLAATKSYVNVPVLYTLKFYYSKPILSLQAKPFQIKNSEIRQTSHRVVYQKRVNGRMYDVLEESLLIVPHSTGKINIPAMVLQIATPNGFGQLGAKTEYVSTKPLSLNIVPIPDNVDIQDWFPASSVSLKDNWSQEIDIKEGELVTRTIKITADGVLSDDIPKLEFESTDGFNIYAEKPKLEDIENGGKLTGVATYKIGYMPIKQGKVTVPELKLKWYDVDTHNSKVAKIAAKEFNIQKGNISNINLLESSTPDTKVIYKKIVDSFWRNIAIFFIILWVITLLLLLKCKLIKVRQSYPRENTKSVAPKRFEILKEIKKACSNKDNFALQKALINWASLKFEKEIFSLLDIADFVPQLLPVLKNLNAAIYADKSFNQHEELLELVSSINKKQKSHQSAKLIKGLYEK</sequence>
<protein>
    <submittedName>
        <fullName evidence="3">BatD</fullName>
    </submittedName>
</protein>
<reference evidence="3 4" key="1">
    <citation type="submission" date="2014-12" db="EMBL/GenBank/DDBJ databases">
        <title>Complete genome sequence of Francisella guanzhouensis strain 08HL01032 isolated from air-conditioning system in China.</title>
        <authorList>
            <person name="Svensson D."/>
            <person name="Ohrman C."/>
            <person name="Backman S."/>
            <person name="Karlsson E."/>
            <person name="Nilsson E."/>
            <person name="Bystrom M."/>
            <person name="Larkeryd A."/>
            <person name="Stenberg P."/>
            <person name="Scholtz H.C."/>
            <person name="Forsman M."/>
            <person name="Sjodin A."/>
        </authorList>
    </citation>
    <scope>NUCLEOTIDE SEQUENCE [LARGE SCALE GENOMIC DNA]</scope>
    <source>
        <strain evidence="3 4">08HL01032</strain>
    </source>
</reference>
<keyword evidence="1" id="KW-0812">Transmembrane</keyword>
<gene>
    <name evidence="3" type="ORF">SD28_02095</name>
</gene>
<name>A0A0A8E8Q8_9GAMM</name>
<dbReference type="Proteomes" id="UP000031104">
    <property type="component" value="Chromosome"/>
</dbReference>
<dbReference type="STRING" id="594679.SD28_02095"/>
<dbReference type="EMBL" id="CP010427">
    <property type="protein sequence ID" value="AJC48526.1"/>
    <property type="molecule type" value="Genomic_DNA"/>
</dbReference>
<keyword evidence="1" id="KW-0472">Membrane</keyword>
<evidence type="ECO:0000256" key="1">
    <source>
        <dbReference type="SAM" id="Phobius"/>
    </source>
</evidence>
<feature type="domain" description="DUF7939" evidence="2">
    <location>
        <begin position="450"/>
        <end position="528"/>
    </location>
</feature>